<gene>
    <name evidence="2" type="ORF">TNCT_100411</name>
</gene>
<keyword evidence="3" id="KW-1185">Reference proteome</keyword>
<dbReference type="AlphaFoldDB" id="A0A8X6KE72"/>
<feature type="compositionally biased region" description="Basic and acidic residues" evidence="1">
    <location>
        <begin position="1"/>
        <end position="28"/>
    </location>
</feature>
<reference evidence="2" key="1">
    <citation type="submission" date="2020-07" db="EMBL/GenBank/DDBJ databases">
        <title>Multicomponent nature underlies the extraordinary mechanical properties of spider dragline silk.</title>
        <authorList>
            <person name="Kono N."/>
            <person name="Nakamura H."/>
            <person name="Mori M."/>
            <person name="Yoshida Y."/>
            <person name="Ohtoshi R."/>
            <person name="Malay A.D."/>
            <person name="Moran D.A.P."/>
            <person name="Tomita M."/>
            <person name="Numata K."/>
            <person name="Arakawa K."/>
        </authorList>
    </citation>
    <scope>NUCLEOTIDE SEQUENCE</scope>
</reference>
<comment type="caution">
    <text evidence="2">The sequence shown here is derived from an EMBL/GenBank/DDBJ whole genome shotgun (WGS) entry which is preliminary data.</text>
</comment>
<feature type="region of interest" description="Disordered" evidence="1">
    <location>
        <begin position="1"/>
        <end position="29"/>
    </location>
</feature>
<dbReference type="EMBL" id="BMAO01010941">
    <property type="protein sequence ID" value="GFQ70381.1"/>
    <property type="molecule type" value="Genomic_DNA"/>
</dbReference>
<proteinExistence type="predicted"/>
<evidence type="ECO:0000256" key="1">
    <source>
        <dbReference type="SAM" id="MobiDB-lite"/>
    </source>
</evidence>
<accession>A0A8X6KE72</accession>
<sequence length="102" mass="11252">MSVRLRKEASEAAQQPDRRGNRSPHDVRLSAGGECRFKVALKRRAGNKIPCERSLLCRGRPCSENATTVSGLWRGADSCVTGSTVRPGGKFECEYRAWITSI</sequence>
<evidence type="ECO:0000313" key="3">
    <source>
        <dbReference type="Proteomes" id="UP000887116"/>
    </source>
</evidence>
<organism evidence="2 3">
    <name type="scientific">Trichonephila clavata</name>
    <name type="common">Joro spider</name>
    <name type="synonym">Nephila clavata</name>
    <dbReference type="NCBI Taxonomy" id="2740835"/>
    <lineage>
        <taxon>Eukaryota</taxon>
        <taxon>Metazoa</taxon>
        <taxon>Ecdysozoa</taxon>
        <taxon>Arthropoda</taxon>
        <taxon>Chelicerata</taxon>
        <taxon>Arachnida</taxon>
        <taxon>Araneae</taxon>
        <taxon>Araneomorphae</taxon>
        <taxon>Entelegynae</taxon>
        <taxon>Araneoidea</taxon>
        <taxon>Nephilidae</taxon>
        <taxon>Trichonephila</taxon>
    </lineage>
</organism>
<name>A0A8X6KE72_TRICU</name>
<dbReference type="Proteomes" id="UP000887116">
    <property type="component" value="Unassembled WGS sequence"/>
</dbReference>
<protein>
    <submittedName>
        <fullName evidence="2">Uncharacterized protein</fullName>
    </submittedName>
</protein>
<evidence type="ECO:0000313" key="2">
    <source>
        <dbReference type="EMBL" id="GFQ70381.1"/>
    </source>
</evidence>